<dbReference type="InterPro" id="IPR011009">
    <property type="entry name" value="Kinase-like_dom_sf"/>
</dbReference>
<dbReference type="SUPFAM" id="SSF56112">
    <property type="entry name" value="Protein kinase-like (PK-like)"/>
    <property type="match status" value="1"/>
</dbReference>
<keyword evidence="3" id="KW-1185">Reference proteome</keyword>
<gene>
    <name evidence="2" type="primary">lok_2</name>
    <name evidence="2" type="ORF">Lisr_1817</name>
</gene>
<accession>A0A0W0VK96</accession>
<keyword evidence="2" id="KW-0418">Kinase</keyword>
<dbReference type="GO" id="GO:0004674">
    <property type="term" value="F:protein serine/threonine kinase activity"/>
    <property type="evidence" value="ECO:0007669"/>
    <property type="project" value="TreeGrafter"/>
</dbReference>
<dbReference type="PANTHER" id="PTHR44167">
    <property type="entry name" value="OVARIAN-SPECIFIC SERINE/THREONINE-PROTEIN KINASE LOK-RELATED"/>
    <property type="match status" value="1"/>
</dbReference>
<dbReference type="SMART" id="SM00220">
    <property type="entry name" value="S_TKc"/>
    <property type="match status" value="1"/>
</dbReference>
<dbReference type="PROSITE" id="PS00108">
    <property type="entry name" value="PROTEIN_KINASE_ST"/>
    <property type="match status" value="1"/>
</dbReference>
<name>A0A0W0VK96_9GAMM</name>
<dbReference type="RefSeq" id="WP_058502150.1">
    <property type="nucleotide sequence ID" value="NZ_CAAAJA010000058.1"/>
</dbReference>
<dbReference type="STRING" id="454.Lisr_1817"/>
<dbReference type="GO" id="GO:0005524">
    <property type="term" value="F:ATP binding"/>
    <property type="evidence" value="ECO:0007669"/>
    <property type="project" value="InterPro"/>
</dbReference>
<dbReference type="AlphaFoldDB" id="A0A0W0VK96"/>
<dbReference type="PANTHER" id="PTHR44167:SF25">
    <property type="entry name" value="PROTEIN KINASE DOMAIN CONTAINING PROTEIN"/>
    <property type="match status" value="1"/>
</dbReference>
<comment type="caution">
    <text evidence="2">The sequence shown here is derived from an EMBL/GenBank/DDBJ whole genome shotgun (WGS) entry which is preliminary data.</text>
</comment>
<feature type="domain" description="Protein kinase" evidence="1">
    <location>
        <begin position="89"/>
        <end position="352"/>
    </location>
</feature>
<dbReference type="InterPro" id="IPR000719">
    <property type="entry name" value="Prot_kinase_dom"/>
</dbReference>
<dbReference type="Proteomes" id="UP000054761">
    <property type="component" value="Unassembled WGS sequence"/>
</dbReference>
<dbReference type="EMBL" id="LNYH01000106">
    <property type="protein sequence ID" value="KTD20233.1"/>
    <property type="molecule type" value="Genomic_DNA"/>
</dbReference>
<reference evidence="2 3" key="1">
    <citation type="submission" date="2015-11" db="EMBL/GenBank/DDBJ databases">
        <title>Genomic analysis of 38 Legionella species identifies large and diverse effector repertoires.</title>
        <authorList>
            <person name="Burstein D."/>
            <person name="Amaro F."/>
            <person name="Zusman T."/>
            <person name="Lifshitz Z."/>
            <person name="Cohen O."/>
            <person name="Gilbert J.A."/>
            <person name="Pupko T."/>
            <person name="Shuman H.A."/>
            <person name="Segal G."/>
        </authorList>
    </citation>
    <scope>NUCLEOTIDE SEQUENCE [LARGE SCALE GENOMIC DNA]</scope>
    <source>
        <strain evidence="2 3">Bercovier 4</strain>
    </source>
</reference>
<dbReference type="PROSITE" id="PS50011">
    <property type="entry name" value="PROTEIN_KINASE_DOM"/>
    <property type="match status" value="1"/>
</dbReference>
<keyword evidence="2" id="KW-0808">Transferase</keyword>
<dbReference type="OrthoDB" id="4103069at2"/>
<proteinExistence type="predicted"/>
<dbReference type="InterPro" id="IPR008271">
    <property type="entry name" value="Ser/Thr_kinase_AS"/>
</dbReference>
<dbReference type="GO" id="GO:0005737">
    <property type="term" value="C:cytoplasm"/>
    <property type="evidence" value="ECO:0007669"/>
    <property type="project" value="TreeGrafter"/>
</dbReference>
<protein>
    <submittedName>
        <fullName evidence="2">Serine/threonine-protein kinase</fullName>
    </submittedName>
</protein>
<organism evidence="2 3">
    <name type="scientific">Legionella israelensis</name>
    <dbReference type="NCBI Taxonomy" id="454"/>
    <lineage>
        <taxon>Bacteria</taxon>
        <taxon>Pseudomonadati</taxon>
        <taxon>Pseudomonadota</taxon>
        <taxon>Gammaproteobacteria</taxon>
        <taxon>Legionellales</taxon>
        <taxon>Legionellaceae</taxon>
        <taxon>Legionella</taxon>
    </lineage>
</organism>
<evidence type="ECO:0000313" key="2">
    <source>
        <dbReference type="EMBL" id="KTD20233.1"/>
    </source>
</evidence>
<dbReference type="PATRIC" id="fig|454.4.peg.1978"/>
<sequence>MTFIIDFSEPQKINRKVLAQILRYMQEKKLEELSPGQYDKHDPSFILKQKIVRRKRSLNKKIGDSWATHTKKREQIEKSLNPHDQFRFQVVGDELGGGTCAKVFKSEITLALTSGGDDCTIKFTKKRAIKFFNTNQWLLRPAEEAIIANQGGLKTKPVLNNNSSIMVMEEAYGKELFALINDGNVNKDNFYSTAIQIAVQINSLHQKGYLHRDLKPENIVVNLIPPQPPVIKIVDYGFSQKINEHEPICCGTPEYIAPEVLAEKPYSERIDIFSFGRILLDMLESNQHYHGLSQSKIFKYTEEGKDKQLALTDIRLDIDNREELLNFIKRMLDTDAKKRPTAMEVILKLNNLAPNEQKIHLQKKLQGQGQTAANVDVAKNQFINEHRRLVNKRTILKVKYCKSRIREYDNLDWDTISILSTKAGSRSAQAFKNLGWFNKKGQLTEEGKKINALTDNSEYKFI</sequence>
<dbReference type="Pfam" id="PF00069">
    <property type="entry name" value="Pkinase"/>
    <property type="match status" value="1"/>
</dbReference>
<evidence type="ECO:0000259" key="1">
    <source>
        <dbReference type="PROSITE" id="PS50011"/>
    </source>
</evidence>
<dbReference type="Gene3D" id="1.10.510.10">
    <property type="entry name" value="Transferase(Phosphotransferase) domain 1"/>
    <property type="match status" value="1"/>
</dbReference>
<evidence type="ECO:0000313" key="3">
    <source>
        <dbReference type="Proteomes" id="UP000054761"/>
    </source>
</evidence>